<evidence type="ECO:0000313" key="3">
    <source>
        <dbReference type="EMBL" id="KAK4245184.1"/>
    </source>
</evidence>
<organism evidence="3 4">
    <name type="scientific">Corynascus novoguineensis</name>
    <dbReference type="NCBI Taxonomy" id="1126955"/>
    <lineage>
        <taxon>Eukaryota</taxon>
        <taxon>Fungi</taxon>
        <taxon>Dikarya</taxon>
        <taxon>Ascomycota</taxon>
        <taxon>Pezizomycotina</taxon>
        <taxon>Sordariomycetes</taxon>
        <taxon>Sordariomycetidae</taxon>
        <taxon>Sordariales</taxon>
        <taxon>Chaetomiaceae</taxon>
        <taxon>Corynascus</taxon>
    </lineage>
</organism>
<evidence type="ECO:0000313" key="4">
    <source>
        <dbReference type="Proteomes" id="UP001303647"/>
    </source>
</evidence>
<keyword evidence="2" id="KW-0732">Signal</keyword>
<feature type="region of interest" description="Disordered" evidence="1">
    <location>
        <begin position="108"/>
        <end position="155"/>
    </location>
</feature>
<feature type="chain" id="PRO_5042990308" evidence="2">
    <location>
        <begin position="18"/>
        <end position="170"/>
    </location>
</feature>
<feature type="compositionally biased region" description="Polar residues" evidence="1">
    <location>
        <begin position="133"/>
        <end position="149"/>
    </location>
</feature>
<keyword evidence="4" id="KW-1185">Reference proteome</keyword>
<reference evidence="3" key="2">
    <citation type="submission" date="2023-05" db="EMBL/GenBank/DDBJ databases">
        <authorList>
            <consortium name="Lawrence Berkeley National Laboratory"/>
            <person name="Steindorff A."/>
            <person name="Hensen N."/>
            <person name="Bonometti L."/>
            <person name="Westerberg I."/>
            <person name="Brannstrom I.O."/>
            <person name="Guillou S."/>
            <person name="Cros-Aarteil S."/>
            <person name="Calhoun S."/>
            <person name="Haridas S."/>
            <person name="Kuo A."/>
            <person name="Mondo S."/>
            <person name="Pangilinan J."/>
            <person name="Riley R."/>
            <person name="Labutti K."/>
            <person name="Andreopoulos B."/>
            <person name="Lipzen A."/>
            <person name="Chen C."/>
            <person name="Yanf M."/>
            <person name="Daum C."/>
            <person name="Ng V."/>
            <person name="Clum A."/>
            <person name="Ohm R."/>
            <person name="Martin F."/>
            <person name="Silar P."/>
            <person name="Natvig D."/>
            <person name="Lalanne C."/>
            <person name="Gautier V."/>
            <person name="Ament-Velasquez S.L."/>
            <person name="Kruys A."/>
            <person name="Hutchinson M.I."/>
            <person name="Powell A.J."/>
            <person name="Barry K."/>
            <person name="Miller A.N."/>
            <person name="Grigoriev I.V."/>
            <person name="Debuchy R."/>
            <person name="Gladieux P."/>
            <person name="Thoren M.H."/>
            <person name="Johannesson H."/>
        </authorList>
    </citation>
    <scope>NUCLEOTIDE SEQUENCE</scope>
    <source>
        <strain evidence="3">CBS 359.72</strain>
    </source>
</reference>
<sequence>MKSFAIAMAFLAPLINAQVEDEPGTASTTPTPSLPTAPACASVTATREVCTTCPVPACLQLATITQSCGCPTPVPTVYLDFPCSSGCGDLWCSTSYAIVTAEGCVTDGPAPTDSPDPTDTSGPTDDPAPTGDWSSTTRAPNGTVTTHSPTATSSIATGAAGRLRVPFLLW</sequence>
<feature type="signal peptide" evidence="2">
    <location>
        <begin position="1"/>
        <end position="17"/>
    </location>
</feature>
<dbReference type="EMBL" id="MU857709">
    <property type="protein sequence ID" value="KAK4245184.1"/>
    <property type="molecule type" value="Genomic_DNA"/>
</dbReference>
<gene>
    <name evidence="3" type="ORF">C7999DRAFT_34465</name>
</gene>
<dbReference type="Proteomes" id="UP001303647">
    <property type="component" value="Unassembled WGS sequence"/>
</dbReference>
<feature type="compositionally biased region" description="Low complexity" evidence="1">
    <location>
        <begin position="108"/>
        <end position="132"/>
    </location>
</feature>
<evidence type="ECO:0000256" key="2">
    <source>
        <dbReference type="SAM" id="SignalP"/>
    </source>
</evidence>
<comment type="caution">
    <text evidence="3">The sequence shown here is derived from an EMBL/GenBank/DDBJ whole genome shotgun (WGS) entry which is preliminary data.</text>
</comment>
<protein>
    <submittedName>
        <fullName evidence="3">Uncharacterized protein</fullName>
    </submittedName>
</protein>
<reference evidence="3" key="1">
    <citation type="journal article" date="2023" name="Mol. Phylogenet. Evol.">
        <title>Genome-scale phylogeny and comparative genomics of the fungal order Sordariales.</title>
        <authorList>
            <person name="Hensen N."/>
            <person name="Bonometti L."/>
            <person name="Westerberg I."/>
            <person name="Brannstrom I.O."/>
            <person name="Guillou S."/>
            <person name="Cros-Aarteil S."/>
            <person name="Calhoun S."/>
            <person name="Haridas S."/>
            <person name="Kuo A."/>
            <person name="Mondo S."/>
            <person name="Pangilinan J."/>
            <person name="Riley R."/>
            <person name="LaButti K."/>
            <person name="Andreopoulos B."/>
            <person name="Lipzen A."/>
            <person name="Chen C."/>
            <person name="Yan M."/>
            <person name="Daum C."/>
            <person name="Ng V."/>
            <person name="Clum A."/>
            <person name="Steindorff A."/>
            <person name="Ohm R.A."/>
            <person name="Martin F."/>
            <person name="Silar P."/>
            <person name="Natvig D.O."/>
            <person name="Lalanne C."/>
            <person name="Gautier V."/>
            <person name="Ament-Velasquez S.L."/>
            <person name="Kruys A."/>
            <person name="Hutchinson M.I."/>
            <person name="Powell A.J."/>
            <person name="Barry K."/>
            <person name="Miller A.N."/>
            <person name="Grigoriev I.V."/>
            <person name="Debuchy R."/>
            <person name="Gladieux P."/>
            <person name="Hiltunen Thoren M."/>
            <person name="Johannesson H."/>
        </authorList>
    </citation>
    <scope>NUCLEOTIDE SEQUENCE</scope>
    <source>
        <strain evidence="3">CBS 359.72</strain>
    </source>
</reference>
<accession>A0AAN7CN79</accession>
<name>A0AAN7CN79_9PEZI</name>
<evidence type="ECO:0000256" key="1">
    <source>
        <dbReference type="SAM" id="MobiDB-lite"/>
    </source>
</evidence>
<proteinExistence type="predicted"/>
<dbReference type="AlphaFoldDB" id="A0AAN7CN79"/>